<dbReference type="SMART" id="SM00967">
    <property type="entry name" value="SpoU_sub_bind"/>
    <property type="match status" value="1"/>
</dbReference>
<keyword evidence="3 6" id="KW-0808">Transferase</keyword>
<dbReference type="GO" id="GO:0005737">
    <property type="term" value="C:cytoplasm"/>
    <property type="evidence" value="ECO:0007669"/>
    <property type="project" value="UniProtKB-ARBA"/>
</dbReference>
<dbReference type="GO" id="GO:0003723">
    <property type="term" value="F:RNA binding"/>
    <property type="evidence" value="ECO:0007669"/>
    <property type="project" value="InterPro"/>
</dbReference>
<dbReference type="InterPro" id="IPR029064">
    <property type="entry name" value="Ribosomal_eL30-like_sf"/>
</dbReference>
<dbReference type="PANTHER" id="PTHR43191:SF2">
    <property type="entry name" value="RRNA METHYLTRANSFERASE 3, MITOCHONDRIAL"/>
    <property type="match status" value="1"/>
</dbReference>
<dbReference type="CDD" id="cd18095">
    <property type="entry name" value="SpoU-like_rRNA-MTase"/>
    <property type="match status" value="1"/>
</dbReference>
<dbReference type="InterPro" id="IPR051259">
    <property type="entry name" value="rRNA_Methyltransferase"/>
</dbReference>
<keyword evidence="7" id="KW-1185">Reference proteome</keyword>
<dbReference type="InterPro" id="IPR029028">
    <property type="entry name" value="Alpha/beta_knot_MTases"/>
</dbReference>
<evidence type="ECO:0000259" key="5">
    <source>
        <dbReference type="SMART" id="SM00967"/>
    </source>
</evidence>
<evidence type="ECO:0000256" key="2">
    <source>
        <dbReference type="ARBA" id="ARBA00022603"/>
    </source>
</evidence>
<name>A0A1M6Y0B9_9BACT</name>
<dbReference type="AlphaFoldDB" id="A0A1M6Y0B9"/>
<dbReference type="Gene3D" id="3.40.1280.10">
    <property type="match status" value="1"/>
</dbReference>
<dbReference type="GO" id="GO:0006396">
    <property type="term" value="P:RNA processing"/>
    <property type="evidence" value="ECO:0007669"/>
    <property type="project" value="InterPro"/>
</dbReference>
<evidence type="ECO:0000256" key="3">
    <source>
        <dbReference type="ARBA" id="ARBA00022679"/>
    </source>
</evidence>
<evidence type="ECO:0000313" key="6">
    <source>
        <dbReference type="EMBL" id="SHL11722.1"/>
    </source>
</evidence>
<dbReference type="InterPro" id="IPR001537">
    <property type="entry name" value="SpoU_MeTrfase"/>
</dbReference>
<dbReference type="PANTHER" id="PTHR43191">
    <property type="entry name" value="RRNA METHYLTRANSFERASE 3"/>
    <property type="match status" value="1"/>
</dbReference>
<feature type="compositionally biased region" description="Basic and acidic residues" evidence="4">
    <location>
        <begin position="26"/>
        <end position="177"/>
    </location>
</feature>
<feature type="region of interest" description="Disordered" evidence="4">
    <location>
        <begin position="1"/>
        <end position="202"/>
    </location>
</feature>
<evidence type="ECO:0000256" key="4">
    <source>
        <dbReference type="SAM" id="MobiDB-lite"/>
    </source>
</evidence>
<evidence type="ECO:0000313" key="7">
    <source>
        <dbReference type="Proteomes" id="UP000184275"/>
    </source>
</evidence>
<dbReference type="InterPro" id="IPR013123">
    <property type="entry name" value="SpoU_subst-bd"/>
</dbReference>
<dbReference type="Pfam" id="PF00588">
    <property type="entry name" value="SpoU_methylase"/>
    <property type="match status" value="1"/>
</dbReference>
<dbReference type="InterPro" id="IPR053888">
    <property type="entry name" value="MRM3-like_sub_bind"/>
</dbReference>
<sequence length="513" mass="58422">MTEENNSPKHVVRQTFTGKFGVSDDPADHGFGRRPEVPDPDAKETRSERRAYERSQERKSFGDRERKPFNRDGERSFDRGERRSFGDRERKPFNRDGERSFDRGERRSFGDRERKPFNRDGERSFDRGERRSFGDRERKPFNRDGERSFDRSERRSFGDRERRPFNRDGERSFGKDSRRPRRFGDNPFQEDDRPIFRQKPENKSIDDEEIVRDEDAVLNFADSPDILPESTGSNPPWFRRLLVLTTEKGREREGKFIAEGVRVVEEILANHLDLIIGIYVAGKRKVDENGEAILNSLGEETYEALANLQPTIEKARTAKVDIHVISEEQLKRLSSTVTTQGVVAVCRSASTKPNYEKSRSILTLVDAVQDPGNLGAIFRTSLGFNSSGIIIGKGSVNPFNPKVVRGSSGTFLRVPFEKDRDLIEAINELHSFGYTIIATDLHGKQSLAEIEPRKLRKVAFLVGNEGAGTDQHLIDISDETVKIPMSSDLESLNVSVAHGILSYEMAKIQKDLA</sequence>
<accession>A0A1M6Y0B9</accession>
<keyword evidence="2 6" id="KW-0489">Methyltransferase</keyword>
<dbReference type="Proteomes" id="UP000184275">
    <property type="component" value="Unassembled WGS sequence"/>
</dbReference>
<dbReference type="GO" id="GO:0008173">
    <property type="term" value="F:RNA methyltransferase activity"/>
    <property type="evidence" value="ECO:0007669"/>
    <property type="project" value="InterPro"/>
</dbReference>
<gene>
    <name evidence="6" type="ORF">SAMN05720469_13621</name>
</gene>
<dbReference type="SUPFAM" id="SSF75217">
    <property type="entry name" value="alpha/beta knot"/>
    <property type="match status" value="1"/>
</dbReference>
<dbReference type="EMBL" id="FRAW01000036">
    <property type="protein sequence ID" value="SHL11722.1"/>
    <property type="molecule type" value="Genomic_DNA"/>
</dbReference>
<organism evidence="6 7">
    <name type="scientific">Fibrobacter intestinalis</name>
    <dbReference type="NCBI Taxonomy" id="28122"/>
    <lineage>
        <taxon>Bacteria</taxon>
        <taxon>Pseudomonadati</taxon>
        <taxon>Fibrobacterota</taxon>
        <taxon>Fibrobacteria</taxon>
        <taxon>Fibrobacterales</taxon>
        <taxon>Fibrobacteraceae</taxon>
        <taxon>Fibrobacter</taxon>
    </lineage>
</organism>
<proteinExistence type="inferred from homology"/>
<protein>
    <submittedName>
        <fullName evidence="6">RNA methyltransferase, TrmH family</fullName>
    </submittedName>
</protein>
<feature type="domain" description="RNA 2-O ribose methyltransferase substrate binding" evidence="5">
    <location>
        <begin position="257"/>
        <end position="352"/>
    </location>
</feature>
<dbReference type="Pfam" id="PF22435">
    <property type="entry name" value="MRM3-like_sub_bind"/>
    <property type="match status" value="1"/>
</dbReference>
<dbReference type="RefSeq" id="WP_073305947.1">
    <property type="nucleotide sequence ID" value="NZ_FRAW01000036.1"/>
</dbReference>
<dbReference type="InterPro" id="IPR029026">
    <property type="entry name" value="tRNA_m1G_MTases_N"/>
</dbReference>
<reference evidence="7" key="1">
    <citation type="submission" date="2016-11" db="EMBL/GenBank/DDBJ databases">
        <authorList>
            <person name="Varghese N."/>
            <person name="Submissions S."/>
        </authorList>
    </citation>
    <scope>NUCLEOTIDE SEQUENCE [LARGE SCALE GENOMIC DNA]</scope>
    <source>
        <strain evidence="7">UWOS</strain>
    </source>
</reference>
<dbReference type="GO" id="GO:0032259">
    <property type="term" value="P:methylation"/>
    <property type="evidence" value="ECO:0007669"/>
    <property type="project" value="UniProtKB-KW"/>
</dbReference>
<comment type="similarity">
    <text evidence="1">Belongs to the class IV-like SAM-binding methyltransferase superfamily. RNA methyltransferase TrmH family.</text>
</comment>
<dbReference type="Gene3D" id="3.30.1330.30">
    <property type="match status" value="1"/>
</dbReference>
<feature type="compositionally biased region" description="Basic and acidic residues" evidence="4">
    <location>
        <begin position="190"/>
        <end position="202"/>
    </location>
</feature>
<evidence type="ECO:0000256" key="1">
    <source>
        <dbReference type="ARBA" id="ARBA00007228"/>
    </source>
</evidence>
<dbReference type="SUPFAM" id="SSF55315">
    <property type="entry name" value="L30e-like"/>
    <property type="match status" value="1"/>
</dbReference>